<feature type="compositionally biased region" description="Acidic residues" evidence="2">
    <location>
        <begin position="240"/>
        <end position="249"/>
    </location>
</feature>
<organism evidence="3 4">
    <name type="scientific">Trifolium subterraneum</name>
    <name type="common">Subterranean clover</name>
    <dbReference type="NCBI Taxonomy" id="3900"/>
    <lineage>
        <taxon>Eukaryota</taxon>
        <taxon>Viridiplantae</taxon>
        <taxon>Streptophyta</taxon>
        <taxon>Embryophyta</taxon>
        <taxon>Tracheophyta</taxon>
        <taxon>Spermatophyta</taxon>
        <taxon>Magnoliopsida</taxon>
        <taxon>eudicotyledons</taxon>
        <taxon>Gunneridae</taxon>
        <taxon>Pentapetalae</taxon>
        <taxon>rosids</taxon>
        <taxon>fabids</taxon>
        <taxon>Fabales</taxon>
        <taxon>Fabaceae</taxon>
        <taxon>Papilionoideae</taxon>
        <taxon>50 kb inversion clade</taxon>
        <taxon>NPAAA clade</taxon>
        <taxon>Hologalegina</taxon>
        <taxon>IRL clade</taxon>
        <taxon>Trifolieae</taxon>
        <taxon>Trifolium</taxon>
    </lineage>
</organism>
<accession>A0A2Z6P7A0</accession>
<dbReference type="AlphaFoldDB" id="A0A2Z6P7A0"/>
<reference evidence="4" key="1">
    <citation type="journal article" date="2017" name="Front. Plant Sci.">
        <title>Climate Clever Clovers: New Paradigm to Reduce the Environmental Footprint of Ruminants by Breeding Low Methanogenic Forages Utilizing Haplotype Variation.</title>
        <authorList>
            <person name="Kaur P."/>
            <person name="Appels R."/>
            <person name="Bayer P.E."/>
            <person name="Keeble-Gagnere G."/>
            <person name="Wang J."/>
            <person name="Hirakawa H."/>
            <person name="Shirasawa K."/>
            <person name="Vercoe P."/>
            <person name="Stefanova K."/>
            <person name="Durmic Z."/>
            <person name="Nichols P."/>
            <person name="Revell C."/>
            <person name="Isobe S.N."/>
            <person name="Edwards D."/>
            <person name="Erskine W."/>
        </authorList>
    </citation>
    <scope>NUCLEOTIDE SEQUENCE [LARGE SCALE GENOMIC DNA]</scope>
    <source>
        <strain evidence="4">cv. Daliak</strain>
    </source>
</reference>
<feature type="compositionally biased region" description="Polar residues" evidence="2">
    <location>
        <begin position="83"/>
        <end position="96"/>
    </location>
</feature>
<dbReference type="Proteomes" id="UP000242715">
    <property type="component" value="Unassembled WGS sequence"/>
</dbReference>
<feature type="region of interest" description="Disordered" evidence="2">
    <location>
        <begin position="158"/>
        <end position="252"/>
    </location>
</feature>
<feature type="coiled-coil region" evidence="1">
    <location>
        <begin position="435"/>
        <end position="469"/>
    </location>
</feature>
<keyword evidence="4" id="KW-1185">Reference proteome</keyword>
<evidence type="ECO:0000313" key="4">
    <source>
        <dbReference type="Proteomes" id="UP000242715"/>
    </source>
</evidence>
<dbReference type="EMBL" id="DF975438">
    <property type="protein sequence ID" value="GAU51716.1"/>
    <property type="molecule type" value="Genomic_DNA"/>
</dbReference>
<feature type="region of interest" description="Disordered" evidence="2">
    <location>
        <begin position="484"/>
        <end position="546"/>
    </location>
</feature>
<name>A0A2Z6P7A0_TRISU</name>
<evidence type="ECO:0000256" key="2">
    <source>
        <dbReference type="SAM" id="MobiDB-lite"/>
    </source>
</evidence>
<keyword evidence="1" id="KW-0175">Coiled coil</keyword>
<proteinExistence type="predicted"/>
<gene>
    <name evidence="3" type="ORF">TSUD_415220</name>
</gene>
<feature type="region of interest" description="Disordered" evidence="2">
    <location>
        <begin position="72"/>
        <end position="128"/>
    </location>
</feature>
<feature type="region of interest" description="Disordered" evidence="2">
    <location>
        <begin position="571"/>
        <end position="594"/>
    </location>
</feature>
<protein>
    <submittedName>
        <fullName evidence="3">Uncharacterized protein</fullName>
    </submittedName>
</protein>
<evidence type="ECO:0000313" key="3">
    <source>
        <dbReference type="EMBL" id="GAU51716.1"/>
    </source>
</evidence>
<dbReference type="OrthoDB" id="10620427at2759"/>
<feature type="compositionally biased region" description="Low complexity" evidence="2">
    <location>
        <begin position="509"/>
        <end position="521"/>
    </location>
</feature>
<feature type="coiled-coil region" evidence="1">
    <location>
        <begin position="305"/>
        <end position="335"/>
    </location>
</feature>
<feature type="compositionally biased region" description="Basic and acidic residues" evidence="2">
    <location>
        <begin position="484"/>
        <end position="497"/>
    </location>
</feature>
<feature type="compositionally biased region" description="Basic and acidic residues" evidence="2">
    <location>
        <begin position="224"/>
        <end position="239"/>
    </location>
</feature>
<feature type="compositionally biased region" description="Acidic residues" evidence="2">
    <location>
        <begin position="535"/>
        <end position="546"/>
    </location>
</feature>
<evidence type="ECO:0000256" key="1">
    <source>
        <dbReference type="SAM" id="Coils"/>
    </source>
</evidence>
<sequence>MNMMIHNFLPNPFKYQVRAREGLRKTWQVLKVSPYKSNLRLVAKRILRKKEKEEAQGISFPAEPLIAATSKPAVETNDEPANEGSSVNPDSTQVRTRTPDDPKDTNLGQLEHTRDEEISPSVKEVEDSGVPTQVILSTTNETSLSKAFAEVDPRILADSSNAKEVEPSAQTQVDPPVEINAATEVNPDPPSIEEPIIESPKPLNENDTVVTKVGEDDEENLSNKGEHSSTKDHHQSKSGDEEEAYDATDDFLNSSEGYARTIRTGDSLEDDGTSASKPVSDFYLPPHVLQSVKSLATEDVLDKLLNTYGRDIPIAEDQKQELERERESLELHFRKDIIEGNMLSHIDRDPTLYFNLKSLFHKLQTHSISEALSFQVTQAENFLDQYARNLQNFNRISIELDDRISTHTKYFDLASQENAEVNKMKVASTSSFLRISACEDNIARWKLEIRELEEKIAQEEKNKKLLEEKAVEVPKTVIEERARVENPRDIVSTKKETNSSSVSTRKKTQPSSSKTKTNPPSKRIPTRSQRHVQEQEDSGSDEIDSDWAEFLKTYVPEEYLCDSDHEGSLITVEGSTKSTHVEEKKPKASSSKKK</sequence>